<accession>A0A0C3P848</accession>
<evidence type="ECO:0000313" key="1">
    <source>
        <dbReference type="EMBL" id="KIO03831.1"/>
    </source>
</evidence>
<gene>
    <name evidence="1" type="ORF">M404DRAFT_26809</name>
</gene>
<dbReference type="InParanoid" id="A0A0C3P848"/>
<dbReference type="STRING" id="870435.A0A0C3P848"/>
<keyword evidence="2" id="KW-1185">Reference proteome</keyword>
<dbReference type="HOGENOM" id="CLU_792539_0_0_1"/>
<organism evidence="1 2">
    <name type="scientific">Pisolithus tinctorius Marx 270</name>
    <dbReference type="NCBI Taxonomy" id="870435"/>
    <lineage>
        <taxon>Eukaryota</taxon>
        <taxon>Fungi</taxon>
        <taxon>Dikarya</taxon>
        <taxon>Basidiomycota</taxon>
        <taxon>Agaricomycotina</taxon>
        <taxon>Agaricomycetes</taxon>
        <taxon>Agaricomycetidae</taxon>
        <taxon>Boletales</taxon>
        <taxon>Sclerodermatineae</taxon>
        <taxon>Pisolithaceae</taxon>
        <taxon>Pisolithus</taxon>
    </lineage>
</organism>
<reference evidence="1 2" key="1">
    <citation type="submission" date="2014-04" db="EMBL/GenBank/DDBJ databases">
        <authorList>
            <consortium name="DOE Joint Genome Institute"/>
            <person name="Kuo A."/>
            <person name="Kohler A."/>
            <person name="Costa M.D."/>
            <person name="Nagy L.G."/>
            <person name="Floudas D."/>
            <person name="Copeland A."/>
            <person name="Barry K.W."/>
            <person name="Cichocki N."/>
            <person name="Veneault-Fourrey C."/>
            <person name="LaButti K."/>
            <person name="Lindquist E.A."/>
            <person name="Lipzen A."/>
            <person name="Lundell T."/>
            <person name="Morin E."/>
            <person name="Murat C."/>
            <person name="Sun H."/>
            <person name="Tunlid A."/>
            <person name="Henrissat B."/>
            <person name="Grigoriev I.V."/>
            <person name="Hibbett D.S."/>
            <person name="Martin F."/>
            <person name="Nordberg H.P."/>
            <person name="Cantor M.N."/>
            <person name="Hua S.X."/>
        </authorList>
    </citation>
    <scope>NUCLEOTIDE SEQUENCE [LARGE SCALE GENOMIC DNA]</scope>
    <source>
        <strain evidence="1 2">Marx 270</strain>
    </source>
</reference>
<proteinExistence type="predicted"/>
<dbReference type="EMBL" id="KN831974">
    <property type="protein sequence ID" value="KIO03831.1"/>
    <property type="molecule type" value="Genomic_DNA"/>
</dbReference>
<sequence>MAQSREIRSDDPSPVYEARRTLSDLACTCKSLKEPALDAPWTDLDSYPLLTCLPVEYPACCWGINMGGTQRFDLPLEPSHIFSKATLGPVSSTVSPTDAAERISDFVVKAEHLTSVYCGIPDKAAMKHLVLQPSISYLTIDIPDDDGDRYELVEDIHQPSIEKFSRSPYLCIKLIPLRSGKACPGALTRIKNLITRLENFQMPYLDDTMTTCIVDAWPPSRKAQALHGSGLADRCGQLRTSALMLYRVVYIASPCQKLHTLKECTTLKMEWASENISILDVGASPIENPVASILSPGIGIMPVADRSAKVDTRVGDGDGGWKREGRYEGGCEEGFVTGADEAGVLNDDED</sequence>
<reference evidence="2" key="2">
    <citation type="submission" date="2015-01" db="EMBL/GenBank/DDBJ databases">
        <title>Evolutionary Origins and Diversification of the Mycorrhizal Mutualists.</title>
        <authorList>
            <consortium name="DOE Joint Genome Institute"/>
            <consortium name="Mycorrhizal Genomics Consortium"/>
            <person name="Kohler A."/>
            <person name="Kuo A."/>
            <person name="Nagy L.G."/>
            <person name="Floudas D."/>
            <person name="Copeland A."/>
            <person name="Barry K.W."/>
            <person name="Cichocki N."/>
            <person name="Veneault-Fourrey C."/>
            <person name="LaButti K."/>
            <person name="Lindquist E.A."/>
            <person name="Lipzen A."/>
            <person name="Lundell T."/>
            <person name="Morin E."/>
            <person name="Murat C."/>
            <person name="Riley R."/>
            <person name="Ohm R."/>
            <person name="Sun H."/>
            <person name="Tunlid A."/>
            <person name="Henrissat B."/>
            <person name="Grigoriev I.V."/>
            <person name="Hibbett D.S."/>
            <person name="Martin F."/>
        </authorList>
    </citation>
    <scope>NUCLEOTIDE SEQUENCE [LARGE SCALE GENOMIC DNA]</scope>
    <source>
        <strain evidence="2">Marx 270</strain>
    </source>
</reference>
<name>A0A0C3P848_PISTI</name>
<evidence type="ECO:0000313" key="2">
    <source>
        <dbReference type="Proteomes" id="UP000054217"/>
    </source>
</evidence>
<dbReference type="AlphaFoldDB" id="A0A0C3P848"/>
<protein>
    <submittedName>
        <fullName evidence="1">Uncharacterized protein</fullName>
    </submittedName>
</protein>
<dbReference type="OrthoDB" id="3258386at2759"/>
<dbReference type="Proteomes" id="UP000054217">
    <property type="component" value="Unassembled WGS sequence"/>
</dbReference>